<evidence type="ECO:0000256" key="2">
    <source>
        <dbReference type="SAM" id="Phobius"/>
    </source>
</evidence>
<dbReference type="RefSeq" id="WP_053283708.1">
    <property type="nucleotide sequence ID" value="NZ_JNVD01000022.1"/>
</dbReference>
<feature type="compositionally biased region" description="Gly residues" evidence="1">
    <location>
        <begin position="384"/>
        <end position="417"/>
    </location>
</feature>
<evidence type="ECO:0000313" key="3">
    <source>
        <dbReference type="EMBL" id="KOC20380.1"/>
    </source>
</evidence>
<dbReference type="AlphaFoldDB" id="A0A0L7MEM4"/>
<evidence type="ECO:0000313" key="4">
    <source>
        <dbReference type="Proteomes" id="UP000037442"/>
    </source>
</evidence>
<gene>
    <name evidence="3" type="ORF">GL58_12900</name>
</gene>
<dbReference type="Proteomes" id="UP000037442">
    <property type="component" value="Unassembled WGS sequence"/>
</dbReference>
<reference evidence="4" key="1">
    <citation type="submission" date="2014-06" db="EMBL/GenBank/DDBJ databases">
        <title>Draft genome sequence of C. testosteroni WDL7.</title>
        <authorList>
            <person name="Wu Y."/>
            <person name="Seshan H."/>
            <person name="Arumugam K."/>
        </authorList>
    </citation>
    <scope>NUCLEOTIDE SEQUENCE [LARGE SCALE GENOMIC DNA]</scope>
    <source>
        <strain evidence="4">WDL7</strain>
    </source>
</reference>
<feature type="region of interest" description="Disordered" evidence="1">
    <location>
        <begin position="324"/>
        <end position="417"/>
    </location>
</feature>
<keyword evidence="2" id="KW-0812">Transmembrane</keyword>
<proteinExistence type="predicted"/>
<comment type="caution">
    <text evidence="3">The sequence shown here is derived from an EMBL/GenBank/DDBJ whole genome shotgun (WGS) entry which is preliminary data.</text>
</comment>
<organism evidence="3 4">
    <name type="scientific">Comamonas testosteroni</name>
    <name type="common">Pseudomonas testosteroni</name>
    <dbReference type="NCBI Taxonomy" id="285"/>
    <lineage>
        <taxon>Bacteria</taxon>
        <taxon>Pseudomonadati</taxon>
        <taxon>Pseudomonadota</taxon>
        <taxon>Betaproteobacteria</taxon>
        <taxon>Burkholderiales</taxon>
        <taxon>Comamonadaceae</taxon>
        <taxon>Comamonas</taxon>
    </lineage>
</organism>
<sequence length="540" mass="56975">MTELLGPELAAHSIFRTRKLPDIFAMRRSHHTIVRKGLLCLLAMNIALAPMLVTANPLLFGGLSVLFRTAAPVTSTVSRFVVQRFGESALYRIGAAEVHAWLGAGLLGVYFTNPEEPAPADAPADIALVDGPMIWLDSADSSVFKNPDTRKYDDAVASGDKQPQPKVSYDLAESLPSLPGNGSIGDIVKALGGAGFGQYKSSTKNRQLNFYVIDLGTTGTTATNCGSSNLDSKRPEGVTTAASCGQYSINGTLRWVAVWQTFDDFPCDPGYKKLVNGLCERDSTQPTTKPNNTPCEVLYTSTGWQKDPKNSNCGQVAIEVSGTGRGELSVESSEGNYTFHGDGRAPESITVNKSNGDKQTIALNPNGAGQGKPTVEGVETVPGSAGGDGSDGSGNPGGDGGSGGTGGSTTGGGSCGGSGQVACRIDDGGFAGKSVDFTTTKEALSGGGDKLRRTIDEAAKNPAEVAWSAIFGSLRFGLPAAACRNPDLKFFESFELQIDVCGNEFIQMIRTLEEWGLYCWTLWYIWRRFLSSEQVAPVGD</sequence>
<feature type="compositionally biased region" description="Polar residues" evidence="1">
    <location>
        <begin position="349"/>
        <end position="363"/>
    </location>
</feature>
<dbReference type="EMBL" id="JNVD01000022">
    <property type="protein sequence ID" value="KOC20380.1"/>
    <property type="molecule type" value="Genomic_DNA"/>
</dbReference>
<name>A0A0L7MEM4_COMTE</name>
<evidence type="ECO:0000256" key="1">
    <source>
        <dbReference type="SAM" id="MobiDB-lite"/>
    </source>
</evidence>
<keyword evidence="2" id="KW-0472">Membrane</keyword>
<keyword evidence="2" id="KW-1133">Transmembrane helix</keyword>
<accession>A0A0L7MEM4</accession>
<feature type="transmembrane region" description="Helical" evidence="2">
    <location>
        <begin position="33"/>
        <end position="53"/>
    </location>
</feature>
<dbReference type="PATRIC" id="fig|285.49.peg.2666"/>
<protein>
    <submittedName>
        <fullName evidence="3">Uncharacterized protein</fullName>
    </submittedName>
</protein>